<keyword evidence="1" id="KW-0472">Membrane</keyword>
<organism evidence="2 3">
    <name type="scientific">Rugamonas aquatica</name>
    <dbReference type="NCBI Taxonomy" id="2743357"/>
    <lineage>
        <taxon>Bacteria</taxon>
        <taxon>Pseudomonadati</taxon>
        <taxon>Pseudomonadota</taxon>
        <taxon>Betaproteobacteria</taxon>
        <taxon>Burkholderiales</taxon>
        <taxon>Oxalobacteraceae</taxon>
        <taxon>Telluria group</taxon>
        <taxon>Rugamonas</taxon>
    </lineage>
</organism>
<feature type="transmembrane region" description="Helical" evidence="1">
    <location>
        <begin position="208"/>
        <end position="228"/>
    </location>
</feature>
<evidence type="ECO:0000313" key="2">
    <source>
        <dbReference type="EMBL" id="MQA41471.1"/>
    </source>
</evidence>
<feature type="transmembrane region" description="Helical" evidence="1">
    <location>
        <begin position="20"/>
        <end position="37"/>
    </location>
</feature>
<accession>A0A6A7N8Y6</accession>
<dbReference type="AlphaFoldDB" id="A0A6A7N8Y6"/>
<name>A0A6A7N8Y6_9BURK</name>
<evidence type="ECO:0000256" key="1">
    <source>
        <dbReference type="SAM" id="Phobius"/>
    </source>
</evidence>
<keyword evidence="3" id="KW-1185">Reference proteome</keyword>
<reference evidence="2 3" key="1">
    <citation type="submission" date="2019-10" db="EMBL/GenBank/DDBJ databases">
        <title>Two novel species isolated from a subtropical stream in China.</title>
        <authorList>
            <person name="Lu H."/>
        </authorList>
    </citation>
    <scope>NUCLEOTIDE SEQUENCE [LARGE SCALE GENOMIC DNA]</scope>
    <source>
        <strain evidence="2 3">FT29W</strain>
    </source>
</reference>
<keyword evidence="1" id="KW-1133">Transmembrane helix</keyword>
<feature type="transmembrane region" description="Helical" evidence="1">
    <location>
        <begin position="302"/>
        <end position="326"/>
    </location>
</feature>
<dbReference type="EMBL" id="WHUG01000013">
    <property type="protein sequence ID" value="MQA41471.1"/>
    <property type="molecule type" value="Genomic_DNA"/>
</dbReference>
<dbReference type="RefSeq" id="WP_152840704.1">
    <property type="nucleotide sequence ID" value="NZ_WHUG01000013.1"/>
</dbReference>
<evidence type="ECO:0000313" key="3">
    <source>
        <dbReference type="Proteomes" id="UP000440498"/>
    </source>
</evidence>
<comment type="caution">
    <text evidence="2">The sequence shown here is derived from an EMBL/GenBank/DDBJ whole genome shotgun (WGS) entry which is preliminary data.</text>
</comment>
<feature type="transmembrane region" description="Helical" evidence="1">
    <location>
        <begin position="137"/>
        <end position="157"/>
    </location>
</feature>
<feature type="transmembrane region" description="Helical" evidence="1">
    <location>
        <begin position="234"/>
        <end position="254"/>
    </location>
</feature>
<feature type="transmembrane region" description="Helical" evidence="1">
    <location>
        <begin position="76"/>
        <end position="94"/>
    </location>
</feature>
<gene>
    <name evidence="2" type="ORF">GEV02_25320</name>
</gene>
<feature type="transmembrane region" description="Helical" evidence="1">
    <location>
        <begin position="278"/>
        <end position="296"/>
    </location>
</feature>
<dbReference type="Proteomes" id="UP000440498">
    <property type="component" value="Unassembled WGS sequence"/>
</dbReference>
<protein>
    <submittedName>
        <fullName evidence="2">Uncharacterized protein</fullName>
    </submittedName>
</protein>
<keyword evidence="1" id="KW-0812">Transmembrane</keyword>
<feature type="transmembrane region" description="Helical" evidence="1">
    <location>
        <begin position="177"/>
        <end position="196"/>
    </location>
</feature>
<sequence length="345" mass="39203">MSAIAEIAPIYMRSRRFDRLFVLGIPLLALTMGALALGHPQYLVLMLTLDLALLGYHHVISTYTRLLFDMKSARQHWALLLPLPVVVFACVYLLIRWGGVAAVATLYMHWQWYHYTRQSEGINKAYGMKTRSVQAGNALFNRLTFYLVPVAAFLMMSARPESTFLGIEVWKLPVPQWLAQATLATAGACLAWWLAAQLRALRAGTLGLLHFAYLCSHYLIYLVSYVAIRDITNGWLVINVWHNAQYIAFVWLFNSNQFKGGVNRQQLALSWLSQEGRWPLYLMACVALASVVYRSIDATNAYLANYTVVPLVVIAYQGINFHHYIVDSIIWKLRKRDVQSALKIG</sequence>
<proteinExistence type="predicted"/>